<evidence type="ECO:0000313" key="2">
    <source>
        <dbReference type="EMBL" id="PWE18053.1"/>
    </source>
</evidence>
<sequence length="315" mass="33765">MKKTGSAMLLLLALGAAASAAEPLPLEPRVETSGALTLEILDLTPRFLDFEAAARDADPDARFEIWEARYGFAAVPPTEEGREMARAMLDEAWPRYADARDVIEAGAAGLEPAPMASLQAVAGVLDADAPLRVRLVAYVGMFEHNAFTARGRDGTPAVSLPVEMDPRTREVTQAHEFAHAVHMELAGLSGGWERSIANTLLSEGLAAHVSREVVPGRPETAYIEHEPGWLERCRANAPEVLAGILPVLAQSDSETVMRFTIGEGPTGLEREAYCAGYLVIAHLRETGASLADIARVQDADMPDFARGAIEAMLAD</sequence>
<dbReference type="Proteomes" id="UP000245168">
    <property type="component" value="Unassembled WGS sequence"/>
</dbReference>
<gene>
    <name evidence="2" type="ORF">DDZ18_00085</name>
</gene>
<evidence type="ECO:0000256" key="1">
    <source>
        <dbReference type="SAM" id="SignalP"/>
    </source>
</evidence>
<dbReference type="AlphaFoldDB" id="A0A2U2BVK9"/>
<evidence type="ECO:0008006" key="4">
    <source>
        <dbReference type="Google" id="ProtNLM"/>
    </source>
</evidence>
<accession>A0A2U2BVK9</accession>
<evidence type="ECO:0000313" key="3">
    <source>
        <dbReference type="Proteomes" id="UP000245168"/>
    </source>
</evidence>
<name>A0A2U2BVK9_9PROT</name>
<dbReference type="RefSeq" id="WP_109251327.1">
    <property type="nucleotide sequence ID" value="NZ_QEXV01000001.1"/>
</dbReference>
<dbReference type="EMBL" id="QEXV01000001">
    <property type="protein sequence ID" value="PWE18053.1"/>
    <property type="molecule type" value="Genomic_DNA"/>
</dbReference>
<feature type="chain" id="PRO_5015582000" description="DUF2268 domain-containing protein" evidence="1">
    <location>
        <begin position="21"/>
        <end position="315"/>
    </location>
</feature>
<reference evidence="3" key="1">
    <citation type="submission" date="2018-05" db="EMBL/GenBank/DDBJ databases">
        <authorList>
            <person name="Liu B.-T."/>
        </authorList>
    </citation>
    <scope>NUCLEOTIDE SEQUENCE [LARGE SCALE GENOMIC DNA]</scope>
    <source>
        <strain evidence="3">WD6-1</strain>
    </source>
</reference>
<organism evidence="2 3">
    <name type="scientific">Marinicauda salina</name>
    <dbReference type="NCBI Taxonomy" id="2135793"/>
    <lineage>
        <taxon>Bacteria</taxon>
        <taxon>Pseudomonadati</taxon>
        <taxon>Pseudomonadota</taxon>
        <taxon>Alphaproteobacteria</taxon>
        <taxon>Maricaulales</taxon>
        <taxon>Maricaulaceae</taxon>
        <taxon>Marinicauda</taxon>
    </lineage>
</organism>
<feature type="signal peptide" evidence="1">
    <location>
        <begin position="1"/>
        <end position="20"/>
    </location>
</feature>
<comment type="caution">
    <text evidence="2">The sequence shown here is derived from an EMBL/GenBank/DDBJ whole genome shotgun (WGS) entry which is preliminary data.</text>
</comment>
<keyword evidence="1" id="KW-0732">Signal</keyword>
<dbReference type="OrthoDB" id="8479025at2"/>
<protein>
    <recommendedName>
        <fullName evidence="4">DUF2268 domain-containing protein</fullName>
    </recommendedName>
</protein>
<keyword evidence="3" id="KW-1185">Reference proteome</keyword>
<proteinExistence type="predicted"/>